<dbReference type="AlphaFoldDB" id="A0A081XW62"/>
<proteinExistence type="predicted"/>
<dbReference type="Gene3D" id="3.10.450.50">
    <property type="match status" value="1"/>
</dbReference>
<comment type="caution">
    <text evidence="1">The sequence shown here is derived from an EMBL/GenBank/DDBJ whole genome shotgun (WGS) entry which is preliminary data.</text>
</comment>
<dbReference type="InterPro" id="IPR032710">
    <property type="entry name" value="NTF2-like_dom_sf"/>
</dbReference>
<dbReference type="EMBL" id="JFCB01000004">
    <property type="protein sequence ID" value="KES07785.1"/>
    <property type="molecule type" value="Genomic_DNA"/>
</dbReference>
<dbReference type="Proteomes" id="UP000028341">
    <property type="component" value="Unassembled WGS sequence"/>
</dbReference>
<dbReference type="SUPFAM" id="SSF54427">
    <property type="entry name" value="NTF2-like"/>
    <property type="match status" value="1"/>
</dbReference>
<reference evidence="1 2" key="1">
    <citation type="submission" date="2014-02" db="EMBL/GenBank/DDBJ databases">
        <title>The genome announcement of Streptomyces toyocaensis NRRL15009.</title>
        <authorList>
            <person name="Hong H.-J."/>
            <person name="Kwun M.J."/>
        </authorList>
    </citation>
    <scope>NUCLEOTIDE SEQUENCE [LARGE SCALE GENOMIC DNA]</scope>
    <source>
        <strain evidence="1 2">NRRL 15009</strain>
    </source>
</reference>
<protein>
    <submittedName>
        <fullName evidence="1">Uncharacterized protein</fullName>
    </submittedName>
</protein>
<name>A0A081XW62_STRTO</name>
<keyword evidence="2" id="KW-1185">Reference proteome</keyword>
<dbReference type="OrthoDB" id="9808719at2"/>
<organism evidence="1 2">
    <name type="scientific">Streptomyces toyocaensis</name>
    <dbReference type="NCBI Taxonomy" id="55952"/>
    <lineage>
        <taxon>Bacteria</taxon>
        <taxon>Bacillati</taxon>
        <taxon>Actinomycetota</taxon>
        <taxon>Actinomycetes</taxon>
        <taxon>Kitasatosporales</taxon>
        <taxon>Streptomycetaceae</taxon>
        <taxon>Streptomyces</taxon>
    </lineage>
</organism>
<accession>A0A081XW62</accession>
<evidence type="ECO:0000313" key="1">
    <source>
        <dbReference type="EMBL" id="KES07785.1"/>
    </source>
</evidence>
<dbReference type="STRING" id="55952.BU52_07620"/>
<evidence type="ECO:0000313" key="2">
    <source>
        <dbReference type="Proteomes" id="UP000028341"/>
    </source>
</evidence>
<sequence length="84" mass="9218">MVRARPARLRALVDELWTDDVGYLVPIVAAEGRDATEDVVATAQRQFPVVIGLVVMVYERTRLRRVHGFLDPVPAHIPSPGAGS</sequence>
<dbReference type="RefSeq" id="WP_037930130.1">
    <property type="nucleotide sequence ID" value="NZ_JBFADL010000002.1"/>
</dbReference>
<gene>
    <name evidence="1" type="ORF">BU52_07620</name>
</gene>